<reference evidence="2" key="1">
    <citation type="journal article" date="2021" name="Viruses">
        <title>Identification and Full Characterisation of Two Novel Crustacean Infecting Members of the Family Nudiviridae Provides Support for Two Subfamilies.</title>
        <authorList>
            <person name="Bateman K.S."/>
            <person name="Kerr R."/>
            <person name="Stentiford G.D."/>
            <person name="Bean T.P."/>
            <person name="Hooper C."/>
            <person name="Van Eynde B."/>
            <person name="Delbare D."/>
            <person name="Bojko J."/>
            <person name="Christiaens O."/>
            <person name="Taning C.N.T."/>
            <person name="Smagghe G."/>
            <person name="van Oers M.M."/>
            <person name="van Aerle R."/>
        </authorList>
    </citation>
    <scope>NUCLEOTIDE SEQUENCE</scope>
    <source>
        <strain evidence="2">AN1</strain>
    </source>
</reference>
<keyword evidence="1" id="KW-0812">Transmembrane</keyword>
<feature type="transmembrane region" description="Helical" evidence="1">
    <location>
        <begin position="12"/>
        <end position="34"/>
    </location>
</feature>
<dbReference type="EMBL" id="MZ311577">
    <property type="protein sequence ID" value="UBZ25506.1"/>
    <property type="molecule type" value="Genomic_DNA"/>
</dbReference>
<dbReference type="Proteomes" id="UP000831195">
    <property type="component" value="Segment"/>
</dbReference>
<evidence type="ECO:0000256" key="1">
    <source>
        <dbReference type="SAM" id="Phobius"/>
    </source>
</evidence>
<sequence>MEPEKTINNNHWIIGILVMVVVGFLIFFIIRWVWKGSVSEAPVNMDKPNQGFKYGYDKKNT</sequence>
<organism evidence="2 3">
    <name type="scientific">Crangon crangon nudivirus</name>
    <dbReference type="NCBI Taxonomy" id="2880838"/>
    <lineage>
        <taxon>Viruses</taxon>
        <taxon>Viruses incertae sedis</taxon>
        <taxon>Naldaviricetes</taxon>
        <taxon>Lefavirales</taxon>
        <taxon>Nudiviridae</taxon>
        <taxon>Gammanudivirus</taxon>
        <taxon>Gammanudivirus cracrangonis</taxon>
    </lineage>
</organism>
<keyword evidence="3" id="KW-1185">Reference proteome</keyword>
<proteinExistence type="predicted"/>
<keyword evidence="1" id="KW-1133">Transmembrane helix</keyword>
<gene>
    <name evidence="2" type="ORF">CcNV_022</name>
</gene>
<accession>A0AAE8XZV0</accession>
<protein>
    <submittedName>
        <fullName evidence="2">Uncharacterized protein</fullName>
    </submittedName>
</protein>
<name>A0AAE8XZV0_9VIRU</name>
<evidence type="ECO:0000313" key="2">
    <source>
        <dbReference type="EMBL" id="UBZ25506.1"/>
    </source>
</evidence>
<keyword evidence="1" id="KW-0472">Membrane</keyword>
<evidence type="ECO:0000313" key="3">
    <source>
        <dbReference type="Proteomes" id="UP000831195"/>
    </source>
</evidence>